<feature type="transmembrane region" description="Helical" evidence="1">
    <location>
        <begin position="12"/>
        <end position="32"/>
    </location>
</feature>
<sequence>MNPQTAQQMNPFQNNEIIVLILAIALCVLWFMNRESFSKIPKSGHLSVAMILLGASWFFTVLEGFVLPELLNLIEHICLTAASAVIMAWIFMVFGTQSDSETESHNPYHITGSHHE</sequence>
<keyword evidence="1" id="KW-1133">Transmembrane helix</keyword>
<evidence type="ECO:0000256" key="1">
    <source>
        <dbReference type="SAM" id="Phobius"/>
    </source>
</evidence>
<name>A0A2N1PNI7_9BACT</name>
<gene>
    <name evidence="2" type="ORF">CVV64_12245</name>
</gene>
<protein>
    <submittedName>
        <fullName evidence="2">Uncharacterized protein</fullName>
    </submittedName>
</protein>
<dbReference type="Proteomes" id="UP000233256">
    <property type="component" value="Unassembled WGS sequence"/>
</dbReference>
<evidence type="ECO:0000313" key="2">
    <source>
        <dbReference type="EMBL" id="PKK89915.1"/>
    </source>
</evidence>
<organism evidence="2 3">
    <name type="scientific">Candidatus Wallbacteria bacterium HGW-Wallbacteria-1</name>
    <dbReference type="NCBI Taxonomy" id="2013854"/>
    <lineage>
        <taxon>Bacteria</taxon>
        <taxon>Candidatus Walliibacteriota</taxon>
    </lineage>
</organism>
<keyword evidence="1" id="KW-0472">Membrane</keyword>
<feature type="transmembrane region" description="Helical" evidence="1">
    <location>
        <begin position="73"/>
        <end position="94"/>
    </location>
</feature>
<comment type="caution">
    <text evidence="2">The sequence shown here is derived from an EMBL/GenBank/DDBJ whole genome shotgun (WGS) entry which is preliminary data.</text>
</comment>
<evidence type="ECO:0000313" key="3">
    <source>
        <dbReference type="Proteomes" id="UP000233256"/>
    </source>
</evidence>
<proteinExistence type="predicted"/>
<accession>A0A2N1PNI7</accession>
<keyword evidence="1" id="KW-0812">Transmembrane</keyword>
<feature type="transmembrane region" description="Helical" evidence="1">
    <location>
        <begin position="44"/>
        <end position="67"/>
    </location>
</feature>
<reference evidence="2 3" key="1">
    <citation type="journal article" date="2017" name="ISME J.">
        <title>Potential for microbial H2 and metal transformations associated with novel bacteria and archaea in deep terrestrial subsurface sediments.</title>
        <authorList>
            <person name="Hernsdorf A.W."/>
            <person name="Amano Y."/>
            <person name="Miyakawa K."/>
            <person name="Ise K."/>
            <person name="Suzuki Y."/>
            <person name="Anantharaman K."/>
            <person name="Probst A."/>
            <person name="Burstein D."/>
            <person name="Thomas B.C."/>
            <person name="Banfield J.F."/>
        </authorList>
    </citation>
    <scope>NUCLEOTIDE SEQUENCE [LARGE SCALE GENOMIC DNA]</scope>
    <source>
        <strain evidence="2">HGW-Wallbacteria-1</strain>
    </source>
</reference>
<dbReference type="AlphaFoldDB" id="A0A2N1PNI7"/>
<dbReference type="EMBL" id="PGXC01000010">
    <property type="protein sequence ID" value="PKK89915.1"/>
    <property type="molecule type" value="Genomic_DNA"/>
</dbReference>